<sequence length="454" mass="50670">MWLSIQGNRFFSDAVRLAYLSRLLATMRFVAHDLYPLCAENTEIQSSVEPPTEWQLEEDHFHEVQRRTEDLVVRSTNVLKDFGRVLSQVLVRGVLHHVSVSLGVQSNKDVEQHQDHNEGVGIIKDSAVRVCESLDCAEIRAAQHGLHHSGGEETGEFSFSVSLVQTDKSLQETDRDDEQQEEEDERLSDHFLDNHNHCSAELQNVQVQEQPRPHERSGQRQQSVRDHVELVTCVEGLGADSTDPHRHGRDDDHVQRVVEGVRELHVEVANVVQFDELVDCKAQREQVVHHLDGSQMGGGGVGVDDVGVKHEIEHGKHNFQDVLVERSLDSVRIKVLKEVRVAGSLKEHVIRRVRGRLDDPATPDPLETSLVAARGDDDSGMGVDSQFQRVFRLRVLVVEVDGVPVAEHRDEERVVPATDLQQTEHQTGLVPSGGGAFASCGVQHGADDLIGQDD</sequence>
<feature type="region of interest" description="Disordered" evidence="1">
    <location>
        <begin position="414"/>
        <end position="434"/>
    </location>
</feature>
<dbReference type="AlphaFoldDB" id="A0A9P8PEY1"/>
<gene>
    <name evidence="2" type="ORF">OGAPHI_001127</name>
</gene>
<comment type="caution">
    <text evidence="2">The sequence shown here is derived from an EMBL/GenBank/DDBJ whole genome shotgun (WGS) entry which is preliminary data.</text>
</comment>
<reference evidence="2" key="2">
    <citation type="submission" date="2021-01" db="EMBL/GenBank/DDBJ databases">
        <authorList>
            <person name="Schikora-Tamarit M.A."/>
        </authorList>
    </citation>
    <scope>NUCLEOTIDE SEQUENCE</scope>
    <source>
        <strain evidence="2">CBS6075</strain>
    </source>
</reference>
<accession>A0A9P8PEY1</accession>
<dbReference type="Proteomes" id="UP000769157">
    <property type="component" value="Unassembled WGS sequence"/>
</dbReference>
<evidence type="ECO:0000256" key="1">
    <source>
        <dbReference type="SAM" id="MobiDB-lite"/>
    </source>
</evidence>
<feature type="compositionally biased region" description="Basic and acidic residues" evidence="1">
    <location>
        <begin position="211"/>
        <end position="225"/>
    </location>
</feature>
<organism evidence="2 3">
    <name type="scientific">Ogataea philodendri</name>
    <dbReference type="NCBI Taxonomy" id="1378263"/>
    <lineage>
        <taxon>Eukaryota</taxon>
        <taxon>Fungi</taxon>
        <taxon>Dikarya</taxon>
        <taxon>Ascomycota</taxon>
        <taxon>Saccharomycotina</taxon>
        <taxon>Pichiomycetes</taxon>
        <taxon>Pichiales</taxon>
        <taxon>Pichiaceae</taxon>
        <taxon>Ogataea</taxon>
    </lineage>
</organism>
<reference evidence="2" key="1">
    <citation type="journal article" date="2021" name="Open Biol.">
        <title>Shared evolutionary footprints suggest mitochondrial oxidative damage underlies multiple complex I losses in fungi.</title>
        <authorList>
            <person name="Schikora-Tamarit M.A."/>
            <person name="Marcet-Houben M."/>
            <person name="Nosek J."/>
            <person name="Gabaldon T."/>
        </authorList>
    </citation>
    <scope>NUCLEOTIDE SEQUENCE</scope>
    <source>
        <strain evidence="2">CBS6075</strain>
    </source>
</reference>
<feature type="region of interest" description="Disordered" evidence="1">
    <location>
        <begin position="206"/>
        <end position="225"/>
    </location>
</feature>
<evidence type="ECO:0000313" key="3">
    <source>
        <dbReference type="Proteomes" id="UP000769157"/>
    </source>
</evidence>
<protein>
    <submittedName>
        <fullName evidence="2">Uncharacterized protein</fullName>
    </submittedName>
</protein>
<dbReference type="RefSeq" id="XP_046064037.1">
    <property type="nucleotide sequence ID" value="XM_046201855.1"/>
</dbReference>
<evidence type="ECO:0000313" key="2">
    <source>
        <dbReference type="EMBL" id="KAH3670612.1"/>
    </source>
</evidence>
<proteinExistence type="predicted"/>
<keyword evidence="3" id="KW-1185">Reference proteome</keyword>
<dbReference type="EMBL" id="JAEUBE010000087">
    <property type="protein sequence ID" value="KAH3670612.1"/>
    <property type="molecule type" value="Genomic_DNA"/>
</dbReference>
<name>A0A9P8PEY1_9ASCO</name>
<dbReference type="GeneID" id="70233095"/>